<dbReference type="InterPro" id="IPR025669">
    <property type="entry name" value="AAA_dom"/>
</dbReference>
<dbReference type="RefSeq" id="WP_090015117.1">
    <property type="nucleotide sequence ID" value="NZ_FNET01000036.1"/>
</dbReference>
<evidence type="ECO:0000313" key="2">
    <source>
        <dbReference type="EMBL" id="SDN14302.1"/>
    </source>
</evidence>
<dbReference type="PANTHER" id="PTHR13696:SF52">
    <property type="entry name" value="PARA FAMILY PROTEIN CT_582"/>
    <property type="match status" value="1"/>
</dbReference>
<dbReference type="CDD" id="cd02042">
    <property type="entry name" value="ParAB_family"/>
    <property type="match status" value="1"/>
</dbReference>
<dbReference type="InterPro" id="IPR027417">
    <property type="entry name" value="P-loop_NTPase"/>
</dbReference>
<organism evidence="2 3">
    <name type="scientific">Lentzea albidocapillata subsp. violacea</name>
    <dbReference type="NCBI Taxonomy" id="128104"/>
    <lineage>
        <taxon>Bacteria</taxon>
        <taxon>Bacillati</taxon>
        <taxon>Actinomycetota</taxon>
        <taxon>Actinomycetes</taxon>
        <taxon>Pseudonocardiales</taxon>
        <taxon>Pseudonocardiaceae</taxon>
        <taxon>Lentzea</taxon>
    </lineage>
</organism>
<dbReference type="PANTHER" id="PTHR13696">
    <property type="entry name" value="P-LOOP CONTAINING NUCLEOSIDE TRIPHOSPHATE HYDROLASE"/>
    <property type="match status" value="1"/>
</dbReference>
<reference evidence="3" key="1">
    <citation type="submission" date="2016-10" db="EMBL/GenBank/DDBJ databases">
        <authorList>
            <person name="Varghese N."/>
            <person name="Submissions S."/>
        </authorList>
    </citation>
    <scope>NUCLEOTIDE SEQUENCE [LARGE SCALE GENOMIC DNA]</scope>
    <source>
        <strain evidence="3">DSM 44796</strain>
    </source>
</reference>
<name>A0A1G9YYQ1_9PSEU</name>
<dbReference type="EMBL" id="FNET01000036">
    <property type="protein sequence ID" value="SDN14302.1"/>
    <property type="molecule type" value="Genomic_DNA"/>
</dbReference>
<proteinExistence type="predicted"/>
<accession>A0A1G9YYQ1</accession>
<dbReference type="Proteomes" id="UP000199682">
    <property type="component" value="Unassembled WGS sequence"/>
</dbReference>
<evidence type="ECO:0000313" key="3">
    <source>
        <dbReference type="Proteomes" id="UP000199682"/>
    </source>
</evidence>
<dbReference type="InterPro" id="IPR050678">
    <property type="entry name" value="DNA_Partitioning_ATPase"/>
</dbReference>
<dbReference type="SUPFAM" id="SSF52540">
    <property type="entry name" value="P-loop containing nucleoside triphosphate hydrolases"/>
    <property type="match status" value="1"/>
</dbReference>
<evidence type="ECO:0000259" key="1">
    <source>
        <dbReference type="Pfam" id="PF13614"/>
    </source>
</evidence>
<protein>
    <submittedName>
        <fullName evidence="2">Chromosome partitioning protein</fullName>
    </submittedName>
</protein>
<gene>
    <name evidence="2" type="ORF">SAMN04488074_13636</name>
</gene>
<feature type="domain" description="AAA" evidence="1">
    <location>
        <begin position="13"/>
        <end position="183"/>
    </location>
</feature>
<sequence>MLAPIREIDRTLVIAVGNQKGGTGKTTTTINLAAALRLHGLRTLVIDMDQQTNASSGLGVVDPELTVYEVLHRDPEVRCTLADAMVETESGVWLVAASEALIEIEESGDDPGREWRLKKAIAKLPQPHVVLIDCPPNLGRCTTMSLIAADVVIATVKPGIDELEALARLERTIERIVANEVNDGLRLGGVIAVEYSGGSQLHKDVKNKLRGRYGERYLGEVSKTIKVGEAKAKKQPVLLFAPDSTASDDYKEIARGLAGRILM</sequence>
<dbReference type="AlphaFoldDB" id="A0A1G9YYQ1"/>
<dbReference type="Gene3D" id="3.40.50.300">
    <property type="entry name" value="P-loop containing nucleotide triphosphate hydrolases"/>
    <property type="match status" value="1"/>
</dbReference>
<dbReference type="Pfam" id="PF13614">
    <property type="entry name" value="AAA_31"/>
    <property type="match status" value="1"/>
</dbReference>